<sequence>MTQRFNINKPRVFAAAVFLSLCSLAQAEVAVIVNPKSSLGTLTPDQAASLFLGKSVTLPSGSAVALTDLPDSSAVREQFYSKAAGKTSAQVKAAWSRLTFSGKATPPKELASAADVKKYVAANVDAIGYIEKAAVDGSVKVVLTVE</sequence>
<dbReference type="Proteomes" id="UP001379945">
    <property type="component" value="Unassembled WGS sequence"/>
</dbReference>
<evidence type="ECO:0000256" key="1">
    <source>
        <dbReference type="SAM" id="SignalP"/>
    </source>
</evidence>
<dbReference type="EMBL" id="JBBUTI010000006">
    <property type="protein sequence ID" value="MEK8046706.1"/>
    <property type="molecule type" value="Genomic_DNA"/>
</dbReference>
<keyword evidence="3" id="KW-1185">Reference proteome</keyword>
<feature type="signal peptide" evidence="1">
    <location>
        <begin position="1"/>
        <end position="27"/>
    </location>
</feature>
<gene>
    <name evidence="2" type="ORF">AACH00_10135</name>
</gene>
<accession>A0ABU9C493</accession>
<comment type="caution">
    <text evidence="2">The sequence shown here is derived from an EMBL/GenBank/DDBJ whole genome shotgun (WGS) entry which is preliminary data.</text>
</comment>
<dbReference type="SUPFAM" id="SSF53850">
    <property type="entry name" value="Periplasmic binding protein-like II"/>
    <property type="match status" value="1"/>
</dbReference>
<protein>
    <recommendedName>
        <fullName evidence="4">Phosphate ABC transporter substrate-binding protein</fullName>
    </recommendedName>
</protein>
<evidence type="ECO:0008006" key="4">
    <source>
        <dbReference type="Google" id="ProtNLM"/>
    </source>
</evidence>
<name>A0ABU9C493_9BURK</name>
<dbReference type="RefSeq" id="WP_341399003.1">
    <property type="nucleotide sequence ID" value="NZ_JBBUTI010000006.1"/>
</dbReference>
<reference evidence="2 3" key="1">
    <citation type="submission" date="2024-04" db="EMBL/GenBank/DDBJ databases">
        <title>Novel species of the genus Ideonella isolated from streams.</title>
        <authorList>
            <person name="Lu H."/>
        </authorList>
    </citation>
    <scope>NUCLEOTIDE SEQUENCE [LARGE SCALE GENOMIC DNA]</scope>
    <source>
        <strain evidence="2 3">LYT19W</strain>
    </source>
</reference>
<keyword evidence="1" id="KW-0732">Signal</keyword>
<organism evidence="2 3">
    <name type="scientific">Ideonella margarita</name>
    <dbReference type="NCBI Taxonomy" id="2984191"/>
    <lineage>
        <taxon>Bacteria</taxon>
        <taxon>Pseudomonadati</taxon>
        <taxon>Pseudomonadota</taxon>
        <taxon>Betaproteobacteria</taxon>
        <taxon>Burkholderiales</taxon>
        <taxon>Sphaerotilaceae</taxon>
        <taxon>Ideonella</taxon>
    </lineage>
</organism>
<evidence type="ECO:0000313" key="3">
    <source>
        <dbReference type="Proteomes" id="UP001379945"/>
    </source>
</evidence>
<evidence type="ECO:0000313" key="2">
    <source>
        <dbReference type="EMBL" id="MEK8046706.1"/>
    </source>
</evidence>
<dbReference type="Gene3D" id="3.40.190.10">
    <property type="entry name" value="Periplasmic binding protein-like II"/>
    <property type="match status" value="1"/>
</dbReference>
<proteinExistence type="predicted"/>
<feature type="chain" id="PRO_5046591989" description="Phosphate ABC transporter substrate-binding protein" evidence="1">
    <location>
        <begin position="28"/>
        <end position="146"/>
    </location>
</feature>